<dbReference type="InParanoid" id="A8NKN8"/>
<dbReference type="PANTHER" id="PTHR47466">
    <property type="match status" value="1"/>
</dbReference>
<keyword evidence="13" id="KW-1185">Reference proteome</keyword>
<keyword evidence="7 12" id="KW-0482">Metalloprotease</keyword>
<feature type="signal peptide" evidence="10">
    <location>
        <begin position="1"/>
        <end position="23"/>
    </location>
</feature>
<reference evidence="12 13" key="1">
    <citation type="journal article" date="2010" name="Proc. Natl. Acad. Sci. U.S.A.">
        <title>Insights into evolution of multicellular fungi from the assembled chromosomes of the mushroom Coprinopsis cinerea (Coprinus cinereus).</title>
        <authorList>
            <person name="Stajich J.E."/>
            <person name="Wilke S.K."/>
            <person name="Ahren D."/>
            <person name="Au C.H."/>
            <person name="Birren B.W."/>
            <person name="Borodovsky M."/>
            <person name="Burns C."/>
            <person name="Canback B."/>
            <person name="Casselton L.A."/>
            <person name="Cheng C.K."/>
            <person name="Deng J."/>
            <person name="Dietrich F.S."/>
            <person name="Fargo D.C."/>
            <person name="Farman M.L."/>
            <person name="Gathman A.C."/>
            <person name="Goldberg J."/>
            <person name="Guigo R."/>
            <person name="Hoegger P.J."/>
            <person name="Hooker J.B."/>
            <person name="Huggins A."/>
            <person name="James T.Y."/>
            <person name="Kamada T."/>
            <person name="Kilaru S."/>
            <person name="Kodira C."/>
            <person name="Kues U."/>
            <person name="Kupfer D."/>
            <person name="Kwan H.S."/>
            <person name="Lomsadze A."/>
            <person name="Li W."/>
            <person name="Lilly W.W."/>
            <person name="Ma L.J."/>
            <person name="Mackey A.J."/>
            <person name="Manning G."/>
            <person name="Martin F."/>
            <person name="Muraguchi H."/>
            <person name="Natvig D.O."/>
            <person name="Palmerini H."/>
            <person name="Ramesh M.A."/>
            <person name="Rehmeyer C.J."/>
            <person name="Roe B.A."/>
            <person name="Shenoy N."/>
            <person name="Stanke M."/>
            <person name="Ter-Hovhannisyan V."/>
            <person name="Tunlid A."/>
            <person name="Velagapudi R."/>
            <person name="Vision T.J."/>
            <person name="Zeng Q."/>
            <person name="Zolan M.E."/>
            <person name="Pukkila P.J."/>
        </authorList>
    </citation>
    <scope>NUCLEOTIDE SEQUENCE [LARGE SCALE GENOMIC DNA]</scope>
    <source>
        <strain evidence="13">Okayama-7 / 130 / ATCC MYA-4618 / FGSC 9003</strain>
    </source>
</reference>
<comment type="similarity">
    <text evidence="1">Belongs to the peptidase M43B family.</text>
</comment>
<evidence type="ECO:0000256" key="2">
    <source>
        <dbReference type="ARBA" id="ARBA00022670"/>
    </source>
</evidence>
<dbReference type="GeneID" id="6011017"/>
<evidence type="ECO:0000256" key="5">
    <source>
        <dbReference type="ARBA" id="ARBA00022801"/>
    </source>
</evidence>
<evidence type="ECO:0000256" key="10">
    <source>
        <dbReference type="SAM" id="SignalP"/>
    </source>
</evidence>
<evidence type="ECO:0000256" key="7">
    <source>
        <dbReference type="ARBA" id="ARBA00023049"/>
    </source>
</evidence>
<evidence type="ECO:0000256" key="8">
    <source>
        <dbReference type="ARBA" id="ARBA00023157"/>
    </source>
</evidence>
<organism evidence="12 13">
    <name type="scientific">Coprinopsis cinerea (strain Okayama-7 / 130 / ATCC MYA-4618 / FGSC 9003)</name>
    <name type="common">Inky cap fungus</name>
    <name type="synonym">Hormographiella aspergillata</name>
    <dbReference type="NCBI Taxonomy" id="240176"/>
    <lineage>
        <taxon>Eukaryota</taxon>
        <taxon>Fungi</taxon>
        <taxon>Dikarya</taxon>
        <taxon>Basidiomycota</taxon>
        <taxon>Agaricomycotina</taxon>
        <taxon>Agaricomycetes</taxon>
        <taxon>Agaricomycetidae</taxon>
        <taxon>Agaricales</taxon>
        <taxon>Agaricineae</taxon>
        <taxon>Psathyrellaceae</taxon>
        <taxon>Coprinopsis</taxon>
    </lineage>
</organism>
<accession>A8NKN8</accession>
<dbReference type="VEuPathDB" id="FungiDB:CC1G_02238"/>
<dbReference type="PANTHER" id="PTHR47466:SF1">
    <property type="entry name" value="METALLOPROTEASE MEP1 (AFU_ORTHOLOGUE AFUA_1G07730)-RELATED"/>
    <property type="match status" value="1"/>
</dbReference>
<comment type="caution">
    <text evidence="12">The sequence shown here is derived from an EMBL/GenBank/DDBJ whole genome shotgun (WGS) entry which is preliminary data.</text>
</comment>
<keyword evidence="6" id="KW-0862">Zinc</keyword>
<dbReference type="AlphaFoldDB" id="A8NKN8"/>
<proteinExistence type="inferred from homology"/>
<gene>
    <name evidence="12" type="ORF">CC1G_02238</name>
</gene>
<keyword evidence="3" id="KW-0479">Metal-binding</keyword>
<dbReference type="InterPro" id="IPR008754">
    <property type="entry name" value="Peptidase_M43"/>
</dbReference>
<evidence type="ECO:0000259" key="11">
    <source>
        <dbReference type="Pfam" id="PF05572"/>
    </source>
</evidence>
<evidence type="ECO:0000256" key="6">
    <source>
        <dbReference type="ARBA" id="ARBA00022833"/>
    </source>
</evidence>
<keyword evidence="5" id="KW-0378">Hydrolase</keyword>
<dbReference type="RefSeq" id="XP_001834502.1">
    <property type="nucleotide sequence ID" value="XM_001834450.2"/>
</dbReference>
<dbReference type="OrthoDB" id="536211at2759"/>
<keyword evidence="4 10" id="KW-0732">Signal</keyword>
<feature type="compositionally biased region" description="Acidic residues" evidence="9">
    <location>
        <begin position="297"/>
        <end position="310"/>
    </location>
</feature>
<dbReference type="KEGG" id="cci:CC1G_02238"/>
<dbReference type="GO" id="GO:0008237">
    <property type="term" value="F:metallopeptidase activity"/>
    <property type="evidence" value="ECO:0007669"/>
    <property type="project" value="UniProtKB-KW"/>
</dbReference>
<dbReference type="OMA" id="CYKEFTP"/>
<evidence type="ECO:0000256" key="3">
    <source>
        <dbReference type="ARBA" id="ARBA00022723"/>
    </source>
</evidence>
<feature type="chain" id="PRO_5002724335" evidence="10">
    <location>
        <begin position="24"/>
        <end position="338"/>
    </location>
</feature>
<evidence type="ECO:0000313" key="12">
    <source>
        <dbReference type="EMBL" id="EAU87479.1"/>
    </source>
</evidence>
<dbReference type="MEROPS" id="M43.008"/>
<dbReference type="Gene3D" id="3.40.390.10">
    <property type="entry name" value="Collagenase (Catalytic Domain)"/>
    <property type="match status" value="1"/>
</dbReference>
<evidence type="ECO:0000313" key="13">
    <source>
        <dbReference type="Proteomes" id="UP000001861"/>
    </source>
</evidence>
<keyword evidence="8" id="KW-1015">Disulfide bond</keyword>
<evidence type="ECO:0000256" key="4">
    <source>
        <dbReference type="ARBA" id="ARBA00022729"/>
    </source>
</evidence>
<dbReference type="Proteomes" id="UP000001861">
    <property type="component" value="Unassembled WGS sequence"/>
</dbReference>
<sequence>MLFKRYIALAVSLSASSHLFASAHVVRQTPARGCGNEIDEATKAIFEEDFQFNRVASSLTSSSARIAPIDVFFHVTSSDETEEGGNVSDEAIEAQISVLNTAFEPTGLQFRLTEVTRNVNATWFESVAPRTRVQKEMKEALRKGGPGDLNVYTVGFQKGGGAGLLGYATFPSEFRSAPEDDGVVVLFSSLPGGSAEPFNLGQTLTHEVGHWVGLYHTFQGGCSGLGDEVADTPAEASPASGCPTARDTCPGGGPDPVQNYMDYSDDSCMDTFTPGQIERLLDQVATYRGIGASAPESPEEVPEEPTEVENVEERNLRRIVLQPVRAHAGHFRNRLTRP</sequence>
<dbReference type="Pfam" id="PF05572">
    <property type="entry name" value="Peptidase_M43"/>
    <property type="match status" value="1"/>
</dbReference>
<feature type="region of interest" description="Disordered" evidence="9">
    <location>
        <begin position="292"/>
        <end position="312"/>
    </location>
</feature>
<dbReference type="CDD" id="cd04275">
    <property type="entry name" value="ZnMc_pappalysin_like"/>
    <property type="match status" value="1"/>
</dbReference>
<dbReference type="InterPro" id="IPR024079">
    <property type="entry name" value="MetalloPept_cat_dom_sf"/>
</dbReference>
<name>A8NKN8_COPC7</name>
<dbReference type="GO" id="GO:0046872">
    <property type="term" value="F:metal ion binding"/>
    <property type="evidence" value="ECO:0007669"/>
    <property type="project" value="UniProtKB-KW"/>
</dbReference>
<dbReference type="GO" id="GO:0006508">
    <property type="term" value="P:proteolysis"/>
    <property type="evidence" value="ECO:0007669"/>
    <property type="project" value="UniProtKB-KW"/>
</dbReference>
<dbReference type="eggNOG" id="ENOG502RYKG">
    <property type="taxonomic scope" value="Eukaryota"/>
</dbReference>
<feature type="domain" description="Peptidase M43 pregnancy-associated plasma-A" evidence="11">
    <location>
        <begin position="150"/>
        <end position="284"/>
    </location>
</feature>
<protein>
    <submittedName>
        <fullName evidence="12">Metalloprotease</fullName>
    </submittedName>
</protein>
<dbReference type="EMBL" id="AACS02000010">
    <property type="protein sequence ID" value="EAU87479.1"/>
    <property type="molecule type" value="Genomic_DNA"/>
</dbReference>
<keyword evidence="2" id="KW-0645">Protease</keyword>
<dbReference type="SUPFAM" id="SSF55486">
    <property type="entry name" value="Metalloproteases ('zincins'), catalytic domain"/>
    <property type="match status" value="1"/>
</dbReference>
<evidence type="ECO:0000256" key="9">
    <source>
        <dbReference type="SAM" id="MobiDB-lite"/>
    </source>
</evidence>
<evidence type="ECO:0000256" key="1">
    <source>
        <dbReference type="ARBA" id="ARBA00008721"/>
    </source>
</evidence>